<evidence type="ECO:0000313" key="1">
    <source>
        <dbReference type="EMBL" id="KAI0026642.1"/>
    </source>
</evidence>
<reference evidence="1" key="2">
    <citation type="journal article" date="2022" name="New Phytol.">
        <title>Evolutionary transition to the ectomycorrhizal habit in the genomes of a hyperdiverse lineage of mushroom-forming fungi.</title>
        <authorList>
            <person name="Looney B."/>
            <person name="Miyauchi S."/>
            <person name="Morin E."/>
            <person name="Drula E."/>
            <person name="Courty P.E."/>
            <person name="Kohler A."/>
            <person name="Kuo A."/>
            <person name="LaButti K."/>
            <person name="Pangilinan J."/>
            <person name="Lipzen A."/>
            <person name="Riley R."/>
            <person name="Andreopoulos W."/>
            <person name="He G."/>
            <person name="Johnson J."/>
            <person name="Nolan M."/>
            <person name="Tritt A."/>
            <person name="Barry K.W."/>
            <person name="Grigoriev I.V."/>
            <person name="Nagy L.G."/>
            <person name="Hibbett D."/>
            <person name="Henrissat B."/>
            <person name="Matheny P.B."/>
            <person name="Labbe J."/>
            <person name="Martin F.M."/>
        </authorList>
    </citation>
    <scope>NUCLEOTIDE SEQUENCE</scope>
    <source>
        <strain evidence="1">EC-137</strain>
    </source>
</reference>
<organism evidence="1 2">
    <name type="scientific">Vararia minispora EC-137</name>
    <dbReference type="NCBI Taxonomy" id="1314806"/>
    <lineage>
        <taxon>Eukaryota</taxon>
        <taxon>Fungi</taxon>
        <taxon>Dikarya</taxon>
        <taxon>Basidiomycota</taxon>
        <taxon>Agaricomycotina</taxon>
        <taxon>Agaricomycetes</taxon>
        <taxon>Russulales</taxon>
        <taxon>Lachnocladiaceae</taxon>
        <taxon>Vararia</taxon>
    </lineage>
</organism>
<dbReference type="EMBL" id="MU274319">
    <property type="protein sequence ID" value="KAI0026642.1"/>
    <property type="molecule type" value="Genomic_DNA"/>
</dbReference>
<comment type="caution">
    <text evidence="1">The sequence shown here is derived from an EMBL/GenBank/DDBJ whole genome shotgun (WGS) entry which is preliminary data.</text>
</comment>
<dbReference type="Proteomes" id="UP000814128">
    <property type="component" value="Unassembled WGS sequence"/>
</dbReference>
<evidence type="ECO:0000313" key="2">
    <source>
        <dbReference type="Proteomes" id="UP000814128"/>
    </source>
</evidence>
<name>A0ACB8Q4S4_9AGAM</name>
<keyword evidence="1" id="KW-0378">Hydrolase</keyword>
<proteinExistence type="predicted"/>
<reference evidence="1" key="1">
    <citation type="submission" date="2021-02" db="EMBL/GenBank/DDBJ databases">
        <authorList>
            <consortium name="DOE Joint Genome Institute"/>
            <person name="Ahrendt S."/>
            <person name="Looney B.P."/>
            <person name="Miyauchi S."/>
            <person name="Morin E."/>
            <person name="Drula E."/>
            <person name="Courty P.E."/>
            <person name="Chicoki N."/>
            <person name="Fauchery L."/>
            <person name="Kohler A."/>
            <person name="Kuo A."/>
            <person name="Labutti K."/>
            <person name="Pangilinan J."/>
            <person name="Lipzen A."/>
            <person name="Riley R."/>
            <person name="Andreopoulos W."/>
            <person name="He G."/>
            <person name="Johnson J."/>
            <person name="Barry K.W."/>
            <person name="Grigoriev I.V."/>
            <person name="Nagy L."/>
            <person name="Hibbett D."/>
            <person name="Henrissat B."/>
            <person name="Matheny P.B."/>
            <person name="Labbe J."/>
            <person name="Martin F."/>
        </authorList>
    </citation>
    <scope>NUCLEOTIDE SEQUENCE</scope>
    <source>
        <strain evidence="1">EC-137</strain>
    </source>
</reference>
<sequence>MLFLHTLLLTVFAAPQVSFAKTQGKIYGLNIGGWLLSEPWMNPAEWLAMGGQQCNACSACIASEWAFVRAYPDTADATFAKHWATWFTKDDVTKIKDLGMNTVRIPLGYWLVEALVDRSTEFYPRGGIKYLTEALGWLKDAGIQVLLDHHALPGAQTSGQQFAGNCTNDPQFYTPYNYHRALIWTAAMTAVTHLHPNYESVFALEAVNEPFQDANRTPGYGDFQKAFVETVRLMELVLGVYSPDQYAKFGFSTSDLVSILADLEGSDFASASANISLSLRDLSAVDSRIFSPNATLAVAEALPIVLEIAKELGMGHIGTWGKFKGKGGPLETTFMDVTWQYTGPAANPADAAIGPQIYDNHLYYSFGGVADPNPDAYLRSMCNLNRLQVDEGLGDTPLVFGEWSVAINFAQTDEFLSIWADAQKMSYSQGAGWIFWNFKIEDSSYTSALVDQWSYYKAIEKGYTTKDPSQYNNASVCDAYRNVATATSSAALDVIATSASSAASSSTGATPTASTAPASATSVLLTASSSPAASTSANSTSTN</sequence>
<protein>
    <submittedName>
        <fullName evidence="1">Glycoside hydrolase family 5 protein</fullName>
    </submittedName>
</protein>
<keyword evidence="2" id="KW-1185">Reference proteome</keyword>
<accession>A0ACB8Q4S4</accession>
<gene>
    <name evidence="1" type="ORF">K488DRAFT_81318</name>
</gene>